<dbReference type="CDD" id="cd01992">
    <property type="entry name" value="TilS_N"/>
    <property type="match status" value="1"/>
</dbReference>
<dbReference type="InterPro" id="IPR011063">
    <property type="entry name" value="TilS/TtcA_N"/>
</dbReference>
<dbReference type="PANTHER" id="PTHR43033:SF1">
    <property type="entry name" value="TRNA(ILE)-LYSIDINE SYNTHASE-RELATED"/>
    <property type="match status" value="1"/>
</dbReference>
<organism evidence="8 9">
    <name type="scientific">Rhodopirellula sallentina SM41</name>
    <dbReference type="NCBI Taxonomy" id="1263870"/>
    <lineage>
        <taxon>Bacteria</taxon>
        <taxon>Pseudomonadati</taxon>
        <taxon>Planctomycetota</taxon>
        <taxon>Planctomycetia</taxon>
        <taxon>Pirellulales</taxon>
        <taxon>Pirellulaceae</taxon>
        <taxon>Rhodopirellula</taxon>
    </lineage>
</organism>
<evidence type="ECO:0000256" key="3">
    <source>
        <dbReference type="ARBA" id="ARBA00022741"/>
    </source>
</evidence>
<dbReference type="HAMAP" id="MF_01161">
    <property type="entry name" value="tRNA_Ile_lys_synt"/>
    <property type="match status" value="1"/>
</dbReference>
<dbReference type="Gene3D" id="3.40.50.620">
    <property type="entry name" value="HUPs"/>
    <property type="match status" value="1"/>
</dbReference>
<dbReference type="NCBIfam" id="TIGR02432">
    <property type="entry name" value="lysidine_TilS_N"/>
    <property type="match status" value="1"/>
</dbReference>
<dbReference type="Pfam" id="PF01171">
    <property type="entry name" value="ATP_bind_3"/>
    <property type="match status" value="1"/>
</dbReference>
<dbReference type="InterPro" id="IPR012795">
    <property type="entry name" value="tRNA_Ile_lys_synt_N"/>
</dbReference>
<comment type="caution">
    <text evidence="8">The sequence shown here is derived from an EMBL/GenBank/DDBJ whole genome shotgun (WGS) entry which is preliminary data.</text>
</comment>
<dbReference type="EC" id="6.3.4.19" evidence="6"/>
<feature type="binding site" evidence="6">
    <location>
        <begin position="43"/>
        <end position="48"/>
    </location>
    <ligand>
        <name>ATP</name>
        <dbReference type="ChEBI" id="CHEBI:30616"/>
    </ligand>
</feature>
<evidence type="ECO:0000256" key="2">
    <source>
        <dbReference type="ARBA" id="ARBA00022694"/>
    </source>
</evidence>
<dbReference type="InterPro" id="IPR012094">
    <property type="entry name" value="tRNA_Ile_lys_synt"/>
</dbReference>
<evidence type="ECO:0000313" key="8">
    <source>
        <dbReference type="EMBL" id="EMI53635.1"/>
    </source>
</evidence>
<dbReference type="AlphaFoldDB" id="M5TWT4"/>
<evidence type="ECO:0000256" key="5">
    <source>
        <dbReference type="ARBA" id="ARBA00048539"/>
    </source>
</evidence>
<dbReference type="EMBL" id="ANOH01000341">
    <property type="protein sequence ID" value="EMI53635.1"/>
    <property type="molecule type" value="Genomic_DNA"/>
</dbReference>
<comment type="function">
    <text evidence="6">Ligates lysine onto the cytidine present at position 34 of the AUA codon-specific tRNA(Ile) that contains the anticodon CAU, in an ATP-dependent manner. Cytidine is converted to lysidine, thus changing the amino acid specificity of the tRNA from methionine to isoleucine.</text>
</comment>
<dbReference type="PATRIC" id="fig|1263870.3.peg.5262"/>
<comment type="catalytic activity">
    <reaction evidence="5 6">
        <text>cytidine(34) in tRNA(Ile2) + L-lysine + ATP = lysidine(34) in tRNA(Ile2) + AMP + diphosphate + H(+)</text>
        <dbReference type="Rhea" id="RHEA:43744"/>
        <dbReference type="Rhea" id="RHEA-COMP:10625"/>
        <dbReference type="Rhea" id="RHEA-COMP:10670"/>
        <dbReference type="ChEBI" id="CHEBI:15378"/>
        <dbReference type="ChEBI" id="CHEBI:30616"/>
        <dbReference type="ChEBI" id="CHEBI:32551"/>
        <dbReference type="ChEBI" id="CHEBI:33019"/>
        <dbReference type="ChEBI" id="CHEBI:82748"/>
        <dbReference type="ChEBI" id="CHEBI:83665"/>
        <dbReference type="ChEBI" id="CHEBI:456215"/>
        <dbReference type="EC" id="6.3.4.19"/>
    </reaction>
</comment>
<keyword evidence="3 6" id="KW-0547">Nucleotide-binding</keyword>
<dbReference type="GO" id="GO:0006400">
    <property type="term" value="P:tRNA modification"/>
    <property type="evidence" value="ECO:0007669"/>
    <property type="project" value="UniProtKB-UniRule"/>
</dbReference>
<comment type="similarity">
    <text evidence="6">Belongs to the tRNA(Ile)-lysidine synthase family.</text>
</comment>
<dbReference type="GO" id="GO:0005524">
    <property type="term" value="F:ATP binding"/>
    <property type="evidence" value="ECO:0007669"/>
    <property type="project" value="UniProtKB-UniRule"/>
</dbReference>
<dbReference type="SUPFAM" id="SSF52402">
    <property type="entry name" value="Adenine nucleotide alpha hydrolases-like"/>
    <property type="match status" value="1"/>
</dbReference>
<dbReference type="Proteomes" id="UP000011885">
    <property type="component" value="Unassembled WGS sequence"/>
</dbReference>
<evidence type="ECO:0000259" key="7">
    <source>
        <dbReference type="Pfam" id="PF01171"/>
    </source>
</evidence>
<gene>
    <name evidence="6" type="primary">tilS</name>
    <name evidence="8" type="ORF">RSSM_04975</name>
</gene>
<name>M5TWT4_9BACT</name>
<comment type="domain">
    <text evidence="6">The N-terminal region contains the highly conserved SGGXDS motif, predicted to be a P-loop motif involved in ATP binding.</text>
</comment>
<protein>
    <recommendedName>
        <fullName evidence="6">tRNA(Ile)-lysidine synthase</fullName>
        <ecNumber evidence="6">6.3.4.19</ecNumber>
    </recommendedName>
    <alternativeName>
        <fullName evidence="6">tRNA(Ile)-2-lysyl-cytidine synthase</fullName>
    </alternativeName>
    <alternativeName>
        <fullName evidence="6">tRNA(Ile)-lysidine synthetase</fullName>
    </alternativeName>
</protein>
<keyword evidence="6" id="KW-0963">Cytoplasm</keyword>
<dbReference type="InterPro" id="IPR014729">
    <property type="entry name" value="Rossmann-like_a/b/a_fold"/>
</dbReference>
<dbReference type="PANTHER" id="PTHR43033">
    <property type="entry name" value="TRNA(ILE)-LYSIDINE SYNTHASE-RELATED"/>
    <property type="match status" value="1"/>
</dbReference>
<reference evidence="8 9" key="1">
    <citation type="journal article" date="2013" name="Mar. Genomics">
        <title>Expression of sulfatases in Rhodopirellula baltica and the diversity of sulfatases in the genus Rhodopirellula.</title>
        <authorList>
            <person name="Wegner C.E."/>
            <person name="Richter-Heitmann T."/>
            <person name="Klindworth A."/>
            <person name="Klockow C."/>
            <person name="Richter M."/>
            <person name="Achstetter T."/>
            <person name="Glockner F.O."/>
            <person name="Harder J."/>
        </authorList>
    </citation>
    <scope>NUCLEOTIDE SEQUENCE [LARGE SCALE GENOMIC DNA]</scope>
    <source>
        <strain evidence="8 9">SM41</strain>
    </source>
</reference>
<keyword evidence="2 6" id="KW-0819">tRNA processing</keyword>
<accession>M5TWT4</accession>
<dbReference type="GO" id="GO:0005737">
    <property type="term" value="C:cytoplasm"/>
    <property type="evidence" value="ECO:0007669"/>
    <property type="project" value="UniProtKB-SubCell"/>
</dbReference>
<sequence length="410" mass="46091">MRGGEDMNASEDCSMPLWSCLRERFRRVWSDSSTDVGTLIGCSGGADSVALTRLIVDRYRTRFAGADRVPPPLGIAHFNHRLRGEQSDADEAFVRELATRLDVTLHVGRAVGDGSCDAEAGLRQDRLDFFARTAAETGCRYVALAHTCDDQAETVLHHLLRGTGAAGLRGIQPARPLGSDFVIRRPLLTFRRHELRAGLQEIGQTWREDASNQDIRYTRNWIRHEALPTLQSRFPHAVDAISRAAENQWQRDDLMGRMAQQWIDAFVVADLDVDEQVADSGSVELIRFARPSAVSWATATRTLQRWPHSESLAREMPIVVAACQKMFAERNWPRRDMNREHWTRLANAIVSDDNAVGGSQQDGQLPQGNVAAQAIDRREVSLGHWPGHIEGIRTAQFVTLRWTRKRDDNT</sequence>
<dbReference type="GO" id="GO:0032267">
    <property type="term" value="F:tRNA(Ile)-lysidine synthase activity"/>
    <property type="evidence" value="ECO:0007669"/>
    <property type="project" value="UniProtKB-EC"/>
</dbReference>
<feature type="domain" description="tRNA(Ile)-lysidine/2-thiocytidine synthase N-terminal" evidence="7">
    <location>
        <begin position="38"/>
        <end position="225"/>
    </location>
</feature>
<evidence type="ECO:0000313" key="9">
    <source>
        <dbReference type="Proteomes" id="UP000011885"/>
    </source>
</evidence>
<keyword evidence="4 6" id="KW-0067">ATP-binding</keyword>
<comment type="subcellular location">
    <subcellularLocation>
        <location evidence="6">Cytoplasm</location>
    </subcellularLocation>
</comment>
<evidence type="ECO:0000256" key="4">
    <source>
        <dbReference type="ARBA" id="ARBA00022840"/>
    </source>
</evidence>
<keyword evidence="9" id="KW-1185">Reference proteome</keyword>
<keyword evidence="1 6" id="KW-0436">Ligase</keyword>
<evidence type="ECO:0000256" key="6">
    <source>
        <dbReference type="HAMAP-Rule" id="MF_01161"/>
    </source>
</evidence>
<proteinExistence type="inferred from homology"/>
<evidence type="ECO:0000256" key="1">
    <source>
        <dbReference type="ARBA" id="ARBA00022598"/>
    </source>
</evidence>